<keyword evidence="2" id="KW-0645">Protease</keyword>
<feature type="compositionally biased region" description="Basic and acidic residues" evidence="4">
    <location>
        <begin position="13"/>
        <end position="22"/>
    </location>
</feature>
<protein>
    <submittedName>
        <fullName evidence="6">Peptidase</fullName>
    </submittedName>
</protein>
<dbReference type="Pfam" id="PF04586">
    <property type="entry name" value="Peptidase_S78"/>
    <property type="match status" value="1"/>
</dbReference>
<dbReference type="EMBL" id="CP025583">
    <property type="protein sequence ID" value="AUM72923.1"/>
    <property type="molecule type" value="Genomic_DNA"/>
</dbReference>
<dbReference type="GO" id="GO:0006508">
    <property type="term" value="P:proteolysis"/>
    <property type="evidence" value="ECO:0007669"/>
    <property type="project" value="UniProtKB-KW"/>
</dbReference>
<evidence type="ECO:0000256" key="3">
    <source>
        <dbReference type="ARBA" id="ARBA00022801"/>
    </source>
</evidence>
<evidence type="ECO:0000256" key="1">
    <source>
        <dbReference type="ARBA" id="ARBA00022612"/>
    </source>
</evidence>
<evidence type="ECO:0000313" key="7">
    <source>
        <dbReference type="Proteomes" id="UP000234882"/>
    </source>
</evidence>
<feature type="domain" description="Prohead serine protease" evidence="5">
    <location>
        <begin position="87"/>
        <end position="188"/>
    </location>
</feature>
<feature type="region of interest" description="Disordered" evidence="4">
    <location>
        <begin position="1"/>
        <end position="37"/>
    </location>
</feature>
<dbReference type="Proteomes" id="UP000234882">
    <property type="component" value="Chromosome"/>
</dbReference>
<reference evidence="7" key="1">
    <citation type="submission" date="2017-12" db="EMBL/GenBank/DDBJ databases">
        <title>Genomic analysis of Paracoccus sp. CBA4604.</title>
        <authorList>
            <person name="Roh S.W."/>
            <person name="Kim J.Y."/>
            <person name="Kim J.S."/>
        </authorList>
    </citation>
    <scope>NUCLEOTIDE SEQUENCE [LARGE SCALE GENOMIC DNA]</scope>
    <source>
        <strain evidence="7">CBA4604</strain>
    </source>
</reference>
<dbReference type="Pfam" id="PF25209">
    <property type="entry name" value="Phage_capsid_4"/>
    <property type="match status" value="1"/>
</dbReference>
<keyword evidence="7" id="KW-1185">Reference proteome</keyword>
<organism evidence="6 7">
    <name type="scientific">Paracoccus jeotgali</name>
    <dbReference type="NCBI Taxonomy" id="2065379"/>
    <lineage>
        <taxon>Bacteria</taxon>
        <taxon>Pseudomonadati</taxon>
        <taxon>Pseudomonadota</taxon>
        <taxon>Alphaproteobacteria</taxon>
        <taxon>Rhodobacterales</taxon>
        <taxon>Paracoccaceae</taxon>
        <taxon>Paracoccus</taxon>
    </lineage>
</organism>
<keyword evidence="1" id="KW-1188">Viral release from host cell</keyword>
<keyword evidence="3" id="KW-0378">Hydrolase</keyword>
<evidence type="ECO:0000256" key="4">
    <source>
        <dbReference type="SAM" id="MobiDB-lite"/>
    </source>
</evidence>
<proteinExistence type="predicted"/>
<dbReference type="InterPro" id="IPR054613">
    <property type="entry name" value="Peptidase_S78_dom"/>
</dbReference>
<name>A0A2K9MBE2_9RHOB</name>
<dbReference type="AlphaFoldDB" id="A0A2K9MBE2"/>
<gene>
    <name evidence="6" type="ORF">CYR75_00125</name>
</gene>
<evidence type="ECO:0000256" key="2">
    <source>
        <dbReference type="ARBA" id="ARBA00022670"/>
    </source>
</evidence>
<accession>A0A2K9MBE2</accession>
<dbReference type="GO" id="GO:0008233">
    <property type="term" value="F:peptidase activity"/>
    <property type="evidence" value="ECO:0007669"/>
    <property type="project" value="UniProtKB-KW"/>
</dbReference>
<dbReference type="KEGG" id="paru:CYR75_00125"/>
<evidence type="ECO:0000259" key="5">
    <source>
        <dbReference type="Pfam" id="PF04586"/>
    </source>
</evidence>
<evidence type="ECO:0000313" key="6">
    <source>
        <dbReference type="EMBL" id="AUM72923.1"/>
    </source>
</evidence>
<sequence length="603" mass="65485">MNERVTLTGNPDRASRIRDVKPIHTPAPDGTTGERLTRKMPLAGTLDPEALTVTAVVATGTPVQRRDSRGPFLEVLDPAGLLFEADEDVPLLTDHRQSARETVGRAYGLTIDGSSVRATLRLSMAEDVEPLRQRITDGSLRHVSAGYQVLAWRETRNPDGTRIKTASKWRLLEVSLVPVPADRNAIIHRSAEMPFDLVTRAALIDTLRSACNLPETWGEDLGEEAVTDEEVRTAAREAMMTCQAPRIRVRQSHDNPAEIQTRAADALAFRMTGGDLPEASREFVNMSLRDLAADALQRAGTSTRGLSADEIFTRSMHGTSDFPLLVSNAMGKVAAQAYQAAESPLKALARQRTLPNFKSSTAVRLGEMGRFEEMTEHGEFTHTTRAEAGESMSLRTFGRAINASRKLLIDDDLGLLGDMTAAMGQAAAQTEADELVALLTGNPVLSDGQPVFHASRGNVGTGAGSALTEAALSAARKHMRRVKGLDGKTIIDAKPRYLIVSPDLETTAEKLLASIYAATTDDVAAFAGKLIPVVEPRLTGNAWYLMADPSRVPSLQYAYLSAAQGVQIQRQEAWDQLGMKFRAWLDFGCGWLDWRGSYRAAGA</sequence>